<dbReference type="EMBL" id="CAUYUJ010022363">
    <property type="protein sequence ID" value="CAK0910278.1"/>
    <property type="molecule type" value="Genomic_DNA"/>
</dbReference>
<name>A0ABN9YDP7_9DINO</name>
<evidence type="ECO:0000313" key="1">
    <source>
        <dbReference type="EMBL" id="CAK0910278.1"/>
    </source>
</evidence>
<evidence type="ECO:0000313" key="2">
    <source>
        <dbReference type="Proteomes" id="UP001189429"/>
    </source>
</evidence>
<comment type="caution">
    <text evidence="1">The sequence shown here is derived from an EMBL/GenBank/DDBJ whole genome shotgun (WGS) entry which is preliminary data.</text>
</comment>
<proteinExistence type="predicted"/>
<organism evidence="1 2">
    <name type="scientific">Prorocentrum cordatum</name>
    <dbReference type="NCBI Taxonomy" id="2364126"/>
    <lineage>
        <taxon>Eukaryota</taxon>
        <taxon>Sar</taxon>
        <taxon>Alveolata</taxon>
        <taxon>Dinophyceae</taxon>
        <taxon>Prorocentrales</taxon>
        <taxon>Prorocentraceae</taxon>
        <taxon>Prorocentrum</taxon>
    </lineage>
</organism>
<sequence>MWTSVTIWRQCLRPRPARHTFCVVRGLAIRAASSSGSQRVAKSLRAEYELVLYEWQRPRSWMERTLSMGGSDAPKVYYLRAVSRDWTTTEPLETGTSDANAVLHLPRPLDTSAYAHGSFKLMPGVLADFQLPQHGEVMVTWKAAMFNATEFRGVLLGWDDQDYFVRPLHTTEIQTYDTSRRACDSYDVSEAVRVPRAYLLNVGQPEVQVFPVLPFGVYAALVVPTGYSQIQVYLDDVEIGPEQQAALLPSCLFSEKPDSSVGPMSSQAGLVLSRVSLLVDGVRVSVLVPLCHLK</sequence>
<reference evidence="1" key="1">
    <citation type="submission" date="2023-10" db="EMBL/GenBank/DDBJ databases">
        <authorList>
            <person name="Chen Y."/>
            <person name="Shah S."/>
            <person name="Dougan E. K."/>
            <person name="Thang M."/>
            <person name="Chan C."/>
        </authorList>
    </citation>
    <scope>NUCLEOTIDE SEQUENCE [LARGE SCALE GENOMIC DNA]</scope>
</reference>
<evidence type="ECO:0008006" key="3">
    <source>
        <dbReference type="Google" id="ProtNLM"/>
    </source>
</evidence>
<dbReference type="Proteomes" id="UP001189429">
    <property type="component" value="Unassembled WGS sequence"/>
</dbReference>
<accession>A0ABN9YDP7</accession>
<gene>
    <name evidence="1" type="ORF">PCOR1329_LOCUS84497</name>
</gene>
<keyword evidence="2" id="KW-1185">Reference proteome</keyword>
<protein>
    <recommendedName>
        <fullName evidence="3">Beta-galactosidase</fullName>
    </recommendedName>
</protein>